<reference evidence="3" key="1">
    <citation type="submission" date="2017-07" db="EMBL/GenBank/DDBJ databases">
        <title>The cable genome - Insights into the physiology and evolution of filamentous bacteria capable of sulfide oxidation via long distance electron transfer.</title>
        <authorList>
            <person name="Thorup C."/>
            <person name="Bjerg J.T."/>
            <person name="Schreiber L."/>
            <person name="Nielsen L.P."/>
            <person name="Kjeldsen K.U."/>
            <person name="Boesen T."/>
            <person name="Boggild A."/>
            <person name="Meysman F."/>
            <person name="Geelhoed J."/>
            <person name="Schramm A."/>
        </authorList>
    </citation>
    <scope>NUCLEOTIDE SEQUENCE [LARGE SCALE GENOMIC DNA]</scope>
    <source>
        <strain evidence="3">GS</strain>
    </source>
</reference>
<feature type="active site" description="Nucleophile" evidence="2">
    <location>
        <position position="16"/>
    </location>
</feature>
<evidence type="ECO:0008006" key="5">
    <source>
        <dbReference type="Google" id="ProtNLM"/>
    </source>
</evidence>
<dbReference type="InterPro" id="IPR036412">
    <property type="entry name" value="HAD-like_sf"/>
</dbReference>
<comment type="similarity">
    <text evidence="1">Belongs to the 5'(3')-deoxyribonucleotidase family.</text>
</comment>
<keyword evidence="4" id="KW-1185">Reference proteome</keyword>
<accession>A0A521G1E0</accession>
<proteinExistence type="inferred from homology"/>
<evidence type="ECO:0000313" key="4">
    <source>
        <dbReference type="Proteomes" id="UP000316238"/>
    </source>
</evidence>
<name>A0A521G1E0_9BACT</name>
<dbReference type="Proteomes" id="UP000316238">
    <property type="component" value="Unassembled WGS sequence"/>
</dbReference>
<dbReference type="EMBL" id="NQJD01000016">
    <property type="protein sequence ID" value="TAA74840.1"/>
    <property type="molecule type" value="Genomic_DNA"/>
</dbReference>
<dbReference type="SUPFAM" id="SSF56784">
    <property type="entry name" value="HAD-like"/>
    <property type="match status" value="1"/>
</dbReference>
<dbReference type="Gene3D" id="3.40.50.1000">
    <property type="entry name" value="HAD superfamily/HAD-like"/>
    <property type="match status" value="1"/>
</dbReference>
<protein>
    <recommendedName>
        <fullName evidence="5">Haloacid dehalogenase</fullName>
    </recommendedName>
</protein>
<sequence>MPVYPAGLHPARLGFDFDGVIADTAEAFLRIACEDYGLCGFRLEDITRFEVEHCLPIDSETVADIFRKILHDSVGTRLQPLPGALDVLTELAETAGVTVITARPLLHPVLDWFEQALPASAMAHVRVVAMGDHDDKARHILEQGLDCFIDDRAETCQQLHVAGIQPLVFNQPWNQNGHCFPVVTSWQDIRELFL</sequence>
<dbReference type="PANTHER" id="PTHR35134">
    <property type="entry name" value="NUCLEOTIDASE YQFW-RELATED"/>
    <property type="match status" value="1"/>
</dbReference>
<gene>
    <name evidence="3" type="ORF">CDV28_11616</name>
</gene>
<dbReference type="InterPro" id="IPR023214">
    <property type="entry name" value="HAD_sf"/>
</dbReference>
<dbReference type="PANTHER" id="PTHR35134:SF2">
    <property type="entry name" value="NUCLEOTIDASE YQFW-RELATED"/>
    <property type="match status" value="1"/>
</dbReference>
<dbReference type="Pfam" id="PF06941">
    <property type="entry name" value="NT5C"/>
    <property type="match status" value="1"/>
</dbReference>
<evidence type="ECO:0000256" key="2">
    <source>
        <dbReference type="PIRSR" id="PIRSR610708-1"/>
    </source>
</evidence>
<dbReference type="GO" id="GO:0009264">
    <property type="term" value="P:deoxyribonucleotide catabolic process"/>
    <property type="evidence" value="ECO:0007669"/>
    <property type="project" value="InterPro"/>
</dbReference>
<organism evidence="3 4">
    <name type="scientific">Candidatus Electronema aureum</name>
    <dbReference type="NCBI Taxonomy" id="2005002"/>
    <lineage>
        <taxon>Bacteria</taxon>
        <taxon>Pseudomonadati</taxon>
        <taxon>Thermodesulfobacteriota</taxon>
        <taxon>Desulfobulbia</taxon>
        <taxon>Desulfobulbales</taxon>
        <taxon>Desulfobulbaceae</taxon>
        <taxon>Candidatus Electronema</taxon>
    </lineage>
</organism>
<dbReference type="InterPro" id="IPR010708">
    <property type="entry name" value="5'(3')-deoxyribonucleotidase"/>
</dbReference>
<dbReference type="AlphaFoldDB" id="A0A521G1E0"/>
<dbReference type="InterPro" id="IPR052419">
    <property type="entry name" value="5_3-deoxyribonucleotidase-like"/>
</dbReference>
<evidence type="ECO:0000256" key="1">
    <source>
        <dbReference type="ARBA" id="ARBA00009589"/>
    </source>
</evidence>
<feature type="active site" description="Proton donor" evidence="2">
    <location>
        <position position="18"/>
    </location>
</feature>
<evidence type="ECO:0000313" key="3">
    <source>
        <dbReference type="EMBL" id="TAA74840.1"/>
    </source>
</evidence>
<comment type="caution">
    <text evidence="3">The sequence shown here is derived from an EMBL/GenBank/DDBJ whole genome shotgun (WGS) entry which is preliminary data.</text>
</comment>
<dbReference type="GO" id="GO:0008253">
    <property type="term" value="F:5'-nucleotidase activity"/>
    <property type="evidence" value="ECO:0007669"/>
    <property type="project" value="InterPro"/>
</dbReference>